<gene>
    <name evidence="2" type="ORF">QEZ40_001687</name>
</gene>
<evidence type="ECO:0000256" key="1">
    <source>
        <dbReference type="SAM" id="Coils"/>
    </source>
</evidence>
<evidence type="ECO:0000313" key="3">
    <source>
        <dbReference type="Proteomes" id="UP001223390"/>
    </source>
</evidence>
<protein>
    <submittedName>
        <fullName evidence="2">Uncharacterized protein</fullName>
    </submittedName>
</protein>
<keyword evidence="1" id="KW-0175">Coiled coil</keyword>
<dbReference type="RefSeq" id="WP_285342855.1">
    <property type="nucleotide sequence ID" value="NZ_JASITI010000016.1"/>
</dbReference>
<dbReference type="EMBL" id="JASITI010000016">
    <property type="protein sequence ID" value="MDK9497039.1"/>
    <property type="molecule type" value="Genomic_DNA"/>
</dbReference>
<organism evidence="2 3">
    <name type="scientific">Streptomyces katrae</name>
    <dbReference type="NCBI Taxonomy" id="68223"/>
    <lineage>
        <taxon>Bacteria</taxon>
        <taxon>Bacillati</taxon>
        <taxon>Actinomycetota</taxon>
        <taxon>Actinomycetes</taxon>
        <taxon>Kitasatosporales</taxon>
        <taxon>Streptomycetaceae</taxon>
        <taxon>Streptomyces</taxon>
    </lineage>
</organism>
<comment type="caution">
    <text evidence="2">The sequence shown here is derived from an EMBL/GenBank/DDBJ whole genome shotgun (WGS) entry which is preliminary data.</text>
</comment>
<feature type="coiled-coil region" evidence="1">
    <location>
        <begin position="72"/>
        <end position="127"/>
    </location>
</feature>
<name>A0ABT7GUW9_9ACTN</name>
<dbReference type="Proteomes" id="UP001223390">
    <property type="component" value="Unassembled WGS sequence"/>
</dbReference>
<sequence>MSQERNTERDVIRAAMDRLLAGTPLRSDGALTILSLAAEAEVKRHVLTHRHTDLKDEFYARVRAQGHVPASERKLRDELEETKERLAEVLAENTRLQSEVDMFARVVNVLETENRQLRDRSEGTKARVVTLPGRRPPAT</sequence>
<proteinExistence type="predicted"/>
<accession>A0ABT7GUW9</accession>
<keyword evidence="3" id="KW-1185">Reference proteome</keyword>
<dbReference type="Gene3D" id="1.20.5.340">
    <property type="match status" value="1"/>
</dbReference>
<evidence type="ECO:0000313" key="2">
    <source>
        <dbReference type="EMBL" id="MDK9497039.1"/>
    </source>
</evidence>
<reference evidence="2 3" key="1">
    <citation type="submission" date="2023-05" db="EMBL/GenBank/DDBJ databases">
        <title>Sequencing and Assembly of Streptomyces sp. NP73.</title>
        <authorList>
            <person name="Konwar A.N."/>
            <person name="Saikia K."/>
            <person name="Thakur D."/>
        </authorList>
    </citation>
    <scope>NUCLEOTIDE SEQUENCE [LARGE SCALE GENOMIC DNA]</scope>
    <source>
        <strain evidence="2 3">NP73</strain>
    </source>
</reference>